<reference evidence="1 2" key="1">
    <citation type="submission" date="2024-04" db="EMBL/GenBank/DDBJ databases">
        <authorList>
            <person name="Rising A."/>
            <person name="Reimegard J."/>
            <person name="Sonavane S."/>
            <person name="Akerstrom W."/>
            <person name="Nylinder S."/>
            <person name="Hedman E."/>
            <person name="Kallberg Y."/>
        </authorList>
    </citation>
    <scope>NUCLEOTIDE SEQUENCE [LARGE SCALE GENOMIC DNA]</scope>
</reference>
<protein>
    <recommendedName>
        <fullName evidence="3">Ribosomal protein S4</fullName>
    </recommendedName>
</protein>
<evidence type="ECO:0000313" key="1">
    <source>
        <dbReference type="EMBL" id="CAL1285896.1"/>
    </source>
</evidence>
<dbReference type="AlphaFoldDB" id="A0AAV2APN1"/>
<proteinExistence type="predicted"/>
<organism evidence="1 2">
    <name type="scientific">Larinioides sclopetarius</name>
    <dbReference type="NCBI Taxonomy" id="280406"/>
    <lineage>
        <taxon>Eukaryota</taxon>
        <taxon>Metazoa</taxon>
        <taxon>Ecdysozoa</taxon>
        <taxon>Arthropoda</taxon>
        <taxon>Chelicerata</taxon>
        <taxon>Arachnida</taxon>
        <taxon>Araneae</taxon>
        <taxon>Araneomorphae</taxon>
        <taxon>Entelegynae</taxon>
        <taxon>Araneoidea</taxon>
        <taxon>Araneidae</taxon>
        <taxon>Larinioides</taxon>
    </lineage>
</organism>
<evidence type="ECO:0000313" key="2">
    <source>
        <dbReference type="Proteomes" id="UP001497382"/>
    </source>
</evidence>
<evidence type="ECO:0008006" key="3">
    <source>
        <dbReference type="Google" id="ProtNLM"/>
    </source>
</evidence>
<keyword evidence="2" id="KW-1185">Reference proteome</keyword>
<gene>
    <name evidence="1" type="ORF">LARSCL_LOCUS13969</name>
</gene>
<comment type="caution">
    <text evidence="1">The sequence shown here is derived from an EMBL/GenBank/DDBJ whole genome shotgun (WGS) entry which is preliminary data.</text>
</comment>
<accession>A0AAV2APN1</accession>
<name>A0AAV2APN1_9ARAC</name>
<sequence>MLQPVVILRRQRHLLLTGGCRHLLSLRPKILLRSFSQGLRLFRLGRMRRERKQVQHLRRMHGTVRGSLRTNYGFPLRSAVKDVLRRKKYS</sequence>
<dbReference type="Proteomes" id="UP001497382">
    <property type="component" value="Unassembled WGS sequence"/>
</dbReference>
<dbReference type="EMBL" id="CAXIEN010000196">
    <property type="protein sequence ID" value="CAL1285896.1"/>
    <property type="molecule type" value="Genomic_DNA"/>
</dbReference>